<evidence type="ECO:0000256" key="1">
    <source>
        <dbReference type="ARBA" id="ARBA00004123"/>
    </source>
</evidence>
<dbReference type="InterPro" id="IPR003311">
    <property type="entry name" value="AUX_IAA"/>
</dbReference>
<dbReference type="PROSITE" id="PS51745">
    <property type="entry name" value="PB1"/>
    <property type="match status" value="1"/>
</dbReference>
<dbReference type="GO" id="GO:0006355">
    <property type="term" value="P:regulation of DNA-templated transcription"/>
    <property type="evidence" value="ECO:0007669"/>
    <property type="project" value="InterPro"/>
</dbReference>
<comment type="subcellular location">
    <subcellularLocation>
        <location evidence="1 8">Nucleus</location>
    </subcellularLocation>
</comment>
<keyword evidence="12" id="KW-1185">Reference proteome</keyword>
<reference evidence="11" key="1">
    <citation type="submission" date="2022-12" db="EMBL/GenBank/DDBJ databases">
        <title>Draft genome assemblies for two species of Escallonia (Escalloniales).</title>
        <authorList>
            <person name="Chanderbali A."/>
            <person name="Dervinis C."/>
            <person name="Anghel I."/>
            <person name="Soltis D."/>
            <person name="Soltis P."/>
            <person name="Zapata F."/>
        </authorList>
    </citation>
    <scope>NUCLEOTIDE SEQUENCE</scope>
    <source>
        <strain evidence="11">UCBG92.1500</strain>
        <tissue evidence="11">Leaf</tissue>
    </source>
</reference>
<evidence type="ECO:0000256" key="6">
    <source>
        <dbReference type="ARBA" id="ARBA00023242"/>
    </source>
</evidence>
<organism evidence="11 12">
    <name type="scientific">Escallonia rubra</name>
    <dbReference type="NCBI Taxonomy" id="112253"/>
    <lineage>
        <taxon>Eukaryota</taxon>
        <taxon>Viridiplantae</taxon>
        <taxon>Streptophyta</taxon>
        <taxon>Embryophyta</taxon>
        <taxon>Tracheophyta</taxon>
        <taxon>Spermatophyta</taxon>
        <taxon>Magnoliopsida</taxon>
        <taxon>eudicotyledons</taxon>
        <taxon>Gunneridae</taxon>
        <taxon>Pentapetalae</taxon>
        <taxon>asterids</taxon>
        <taxon>campanulids</taxon>
        <taxon>Escalloniales</taxon>
        <taxon>Escalloniaceae</taxon>
        <taxon>Escallonia</taxon>
    </lineage>
</organism>
<comment type="subunit">
    <text evidence="8">Homodimers and heterodimers.</text>
</comment>
<evidence type="ECO:0000256" key="3">
    <source>
        <dbReference type="ARBA" id="ARBA00022491"/>
    </source>
</evidence>
<comment type="caution">
    <text evidence="11">The sequence shown here is derived from an EMBL/GenBank/DDBJ whole genome shotgun (WGS) entry which is preliminary data.</text>
</comment>
<evidence type="ECO:0000256" key="2">
    <source>
        <dbReference type="ARBA" id="ARBA00006728"/>
    </source>
</evidence>
<evidence type="ECO:0000313" key="11">
    <source>
        <dbReference type="EMBL" id="KAK2991924.1"/>
    </source>
</evidence>
<accession>A0AA88RL72</accession>
<comment type="function">
    <text evidence="8">Aux/IAA proteins are short-lived transcriptional factors that function as repressors of early auxin response genes at low auxin concentrations.</text>
</comment>
<keyword evidence="4 8" id="KW-0805">Transcription regulation</keyword>
<dbReference type="PANTHER" id="PTHR31734:SF38">
    <property type="entry name" value="AUXIN-RESPONSIVE PROTEIN IAA29"/>
    <property type="match status" value="1"/>
</dbReference>
<evidence type="ECO:0000256" key="7">
    <source>
        <dbReference type="ARBA" id="ARBA00023294"/>
    </source>
</evidence>
<dbReference type="InterPro" id="IPR033389">
    <property type="entry name" value="AUX/IAA_dom"/>
</dbReference>
<evidence type="ECO:0000256" key="4">
    <source>
        <dbReference type="ARBA" id="ARBA00023015"/>
    </source>
</evidence>
<dbReference type="EMBL" id="JAVXUO010000452">
    <property type="protein sequence ID" value="KAK2991924.1"/>
    <property type="molecule type" value="Genomic_DNA"/>
</dbReference>
<evidence type="ECO:0000256" key="8">
    <source>
        <dbReference type="RuleBase" id="RU004549"/>
    </source>
</evidence>
<keyword evidence="7 8" id="KW-0927">Auxin signaling pathway</keyword>
<name>A0AA88RL72_9ASTE</name>
<proteinExistence type="inferred from homology"/>
<feature type="region of interest" description="Disordered" evidence="9">
    <location>
        <begin position="76"/>
        <end position="100"/>
    </location>
</feature>
<comment type="similarity">
    <text evidence="2 8">Belongs to the Aux/IAA family.</text>
</comment>
<keyword evidence="5 8" id="KW-0804">Transcription</keyword>
<protein>
    <recommendedName>
        <fullName evidence="8">Auxin-responsive protein</fullName>
    </recommendedName>
</protein>
<keyword evidence="3 8" id="KW-0678">Repressor</keyword>
<dbReference type="Gene3D" id="3.10.20.90">
    <property type="entry name" value="Phosphatidylinositol 3-kinase Catalytic Subunit, Chain A, domain 1"/>
    <property type="match status" value="1"/>
</dbReference>
<dbReference type="Pfam" id="PF02309">
    <property type="entry name" value="AUX_IAA"/>
    <property type="match status" value="2"/>
</dbReference>
<gene>
    <name evidence="11" type="ORF">RJ640_006101</name>
</gene>
<keyword evidence="6 8" id="KW-0539">Nucleus</keyword>
<dbReference type="Proteomes" id="UP001187471">
    <property type="component" value="Unassembled WGS sequence"/>
</dbReference>
<evidence type="ECO:0000256" key="9">
    <source>
        <dbReference type="SAM" id="MobiDB-lite"/>
    </source>
</evidence>
<dbReference type="SUPFAM" id="SSF54277">
    <property type="entry name" value="CAD &amp; PB1 domains"/>
    <property type="match status" value="1"/>
</dbReference>
<dbReference type="InterPro" id="IPR053793">
    <property type="entry name" value="PB1-like"/>
</dbReference>
<sequence length="230" mass="25772">MELQLGLALPSVPFSKGFDLNSFGYEAKEVLGGFDSILDYDVEKSNEEKKRSFDEAFDEQSVQVPETLPLLVWNQQTEHNYPENSSSSITRSEEEEEEEDGIIGWPPIKYRRKKLCHGSPISDANCWTVGNRESGGGGDGGHSRGSNSTYVKVKMEGVTIARKVDLSLHHSYQTLTHTLVGMFGRCQEDMKAYKLTYQDKDGDWLLAGDVPWGTFIRSVQRLNVLNINGS</sequence>
<dbReference type="GO" id="GO:0009734">
    <property type="term" value="P:auxin-activated signaling pathway"/>
    <property type="evidence" value="ECO:0007669"/>
    <property type="project" value="UniProtKB-UniRule"/>
</dbReference>
<dbReference type="GO" id="GO:0005634">
    <property type="term" value="C:nucleus"/>
    <property type="evidence" value="ECO:0007669"/>
    <property type="project" value="UniProtKB-SubCell"/>
</dbReference>
<dbReference type="PANTHER" id="PTHR31734">
    <property type="entry name" value="AUXIN-RESPONSIVE PROTEIN IAA17"/>
    <property type="match status" value="1"/>
</dbReference>
<dbReference type="AlphaFoldDB" id="A0AA88RL72"/>
<evidence type="ECO:0000259" key="10">
    <source>
        <dbReference type="PROSITE" id="PS51745"/>
    </source>
</evidence>
<feature type="domain" description="PB1" evidence="10">
    <location>
        <begin position="148"/>
        <end position="230"/>
    </location>
</feature>
<evidence type="ECO:0000313" key="12">
    <source>
        <dbReference type="Proteomes" id="UP001187471"/>
    </source>
</evidence>
<evidence type="ECO:0000256" key="5">
    <source>
        <dbReference type="ARBA" id="ARBA00023163"/>
    </source>
</evidence>